<dbReference type="Proteomes" id="UP000184130">
    <property type="component" value="Unassembled WGS sequence"/>
</dbReference>
<name>A0A1M6T7F2_XYLRU</name>
<keyword evidence="1" id="KW-0732">Signal</keyword>
<feature type="signal peptide" evidence="1">
    <location>
        <begin position="1"/>
        <end position="19"/>
    </location>
</feature>
<dbReference type="EMBL" id="FRBD01000005">
    <property type="protein sequence ID" value="SHK52883.1"/>
    <property type="molecule type" value="Genomic_DNA"/>
</dbReference>
<protein>
    <recommendedName>
        <fullName evidence="4">Outer membrane protein beta-barrel domain-containing protein</fullName>
    </recommendedName>
</protein>
<dbReference type="RefSeq" id="WP_073206100.1">
    <property type="nucleotide sequence ID" value="NZ_FRBD01000005.1"/>
</dbReference>
<proteinExistence type="predicted"/>
<reference evidence="2 3" key="1">
    <citation type="submission" date="2016-11" db="EMBL/GenBank/DDBJ databases">
        <authorList>
            <person name="Jaros S."/>
            <person name="Januszkiewicz K."/>
            <person name="Wedrychowicz H."/>
        </authorList>
    </citation>
    <scope>NUCLEOTIDE SEQUENCE [LARGE SCALE GENOMIC DNA]</scope>
    <source>
        <strain evidence="2 3">KHT3</strain>
    </source>
</reference>
<dbReference type="OrthoDB" id="1072274at2"/>
<organism evidence="2 3">
    <name type="scientific">Xylanibacter ruminicola</name>
    <name type="common">Prevotella ruminicola</name>
    <dbReference type="NCBI Taxonomy" id="839"/>
    <lineage>
        <taxon>Bacteria</taxon>
        <taxon>Pseudomonadati</taxon>
        <taxon>Bacteroidota</taxon>
        <taxon>Bacteroidia</taxon>
        <taxon>Bacteroidales</taxon>
        <taxon>Prevotellaceae</taxon>
        <taxon>Xylanibacter</taxon>
    </lineage>
</organism>
<sequence length="301" mass="34783">MKRKFVLFLSCFFSFVAFAQVEEDKTVSIDWKEDSTEITTINDIIMVQQQLTSRSDTEKHFSSVWGRRGYFNFSYNNTKLSPKSSILTEFGTNVPDFKSDWGVSIQYGKSYRLHKKPIANVALFNIDYTGIDFNVNHFKAEGDGKLYDSSKKFTKDKDTYYYTPWNMEKYEANYGMSLGPSLTLAPFNLTNSKALHYLKFNVFFHVGYHVSVLYMKNNKDADANTDTTSEDFKNMESNLKLDWGHGLITSFGFNVSWKAIGIGYEMRNGNIKYKAANTGDFGKDEYEFKSATNRVYLQIRM</sequence>
<evidence type="ECO:0000256" key="1">
    <source>
        <dbReference type="SAM" id="SignalP"/>
    </source>
</evidence>
<feature type="chain" id="PRO_5013314298" description="Outer membrane protein beta-barrel domain-containing protein" evidence="1">
    <location>
        <begin position="20"/>
        <end position="301"/>
    </location>
</feature>
<accession>A0A1M6T7F2</accession>
<dbReference type="AlphaFoldDB" id="A0A1M6T7F2"/>
<evidence type="ECO:0000313" key="2">
    <source>
        <dbReference type="EMBL" id="SHK52883.1"/>
    </source>
</evidence>
<gene>
    <name evidence="2" type="ORF">SAMN05216463_10552</name>
</gene>
<evidence type="ECO:0008006" key="4">
    <source>
        <dbReference type="Google" id="ProtNLM"/>
    </source>
</evidence>
<evidence type="ECO:0000313" key="3">
    <source>
        <dbReference type="Proteomes" id="UP000184130"/>
    </source>
</evidence>